<dbReference type="OrthoDB" id="10045006at2759"/>
<dbReference type="PANTHER" id="PTHR21381:SF3">
    <property type="entry name" value="SGC REGION PROTEIN SGCQ-RELATED"/>
    <property type="match status" value="1"/>
</dbReference>
<dbReference type="Pfam" id="PF03437">
    <property type="entry name" value="BtpA"/>
    <property type="match status" value="1"/>
</dbReference>
<evidence type="ECO:0000313" key="2">
    <source>
        <dbReference type="EMBL" id="GFT63999.1"/>
    </source>
</evidence>
<dbReference type="Proteomes" id="UP000887013">
    <property type="component" value="Unassembled WGS sequence"/>
</dbReference>
<reference evidence="2" key="1">
    <citation type="submission" date="2020-08" db="EMBL/GenBank/DDBJ databases">
        <title>Multicomponent nature underlies the extraordinary mechanical properties of spider dragline silk.</title>
        <authorList>
            <person name="Kono N."/>
            <person name="Nakamura H."/>
            <person name="Mori M."/>
            <person name="Yoshida Y."/>
            <person name="Ohtoshi R."/>
            <person name="Malay A.D."/>
            <person name="Moran D.A.P."/>
            <person name="Tomita M."/>
            <person name="Numata K."/>
            <person name="Arakawa K."/>
        </authorList>
    </citation>
    <scope>NUCLEOTIDE SEQUENCE</scope>
</reference>
<dbReference type="InterPro" id="IPR011060">
    <property type="entry name" value="RibuloseP-bd_barrel"/>
</dbReference>
<keyword evidence="3" id="KW-1185">Reference proteome</keyword>
<sequence length="289" mass="31212">MSRFFKLFHSAKCAVIGMIHVRALPGSPKAELSVPEIVEHACKEAIIYQKCNVDGVIIENMFDVPYVMGNQVGPEVTAVMTRVSSEIKKILRKIPCGIQVLSGNNFSATAVALAAGLQFVRAESFVFAHVADEGLMQACAGPLLRYSKNIGATDILFFTDIKKKHSSHAITFDVSLSQMAKDAAFFLSDGVIITGTETGIPPIVQDLIDVKKTSDLPVIIGSGVTISNVQDYIHADALIIAAANNAVGCHIESISCPMSQFIQEIDNFYCEEVQSRLHIGEAIGFHSVL</sequence>
<dbReference type="SUPFAM" id="SSF51366">
    <property type="entry name" value="Ribulose-phoshate binding barrel"/>
    <property type="match status" value="1"/>
</dbReference>
<organism evidence="2 3">
    <name type="scientific">Nephila pilipes</name>
    <name type="common">Giant wood spider</name>
    <name type="synonym">Nephila maculata</name>
    <dbReference type="NCBI Taxonomy" id="299642"/>
    <lineage>
        <taxon>Eukaryota</taxon>
        <taxon>Metazoa</taxon>
        <taxon>Ecdysozoa</taxon>
        <taxon>Arthropoda</taxon>
        <taxon>Chelicerata</taxon>
        <taxon>Arachnida</taxon>
        <taxon>Araneae</taxon>
        <taxon>Araneomorphae</taxon>
        <taxon>Entelegynae</taxon>
        <taxon>Araneoidea</taxon>
        <taxon>Nephilidae</taxon>
        <taxon>Nephila</taxon>
    </lineage>
</organism>
<evidence type="ECO:0000313" key="3">
    <source>
        <dbReference type="Proteomes" id="UP000887013"/>
    </source>
</evidence>
<comment type="similarity">
    <text evidence="1">Belongs to the BtpA family.</text>
</comment>
<comment type="caution">
    <text evidence="2">The sequence shown here is derived from an EMBL/GenBank/DDBJ whole genome shotgun (WGS) entry which is preliminary data.</text>
</comment>
<dbReference type="EMBL" id="BMAW01019557">
    <property type="protein sequence ID" value="GFT63999.1"/>
    <property type="molecule type" value="Genomic_DNA"/>
</dbReference>
<dbReference type="PANTHER" id="PTHR21381">
    <property type="entry name" value="ZGC:162297"/>
    <property type="match status" value="1"/>
</dbReference>
<proteinExistence type="inferred from homology"/>
<gene>
    <name evidence="2" type="primary">F13E9.13</name>
    <name evidence="2" type="ORF">NPIL_530681</name>
</gene>
<protein>
    <submittedName>
        <fullName evidence="2">Uncharacterized protein F13E9.13, mitochondrial</fullName>
    </submittedName>
</protein>
<dbReference type="InterPro" id="IPR005137">
    <property type="entry name" value="BtpA"/>
</dbReference>
<dbReference type="NCBIfam" id="TIGR00259">
    <property type="entry name" value="thylakoid_BtpA"/>
    <property type="match status" value="1"/>
</dbReference>
<dbReference type="AlphaFoldDB" id="A0A8X6PD57"/>
<dbReference type="PIRSF" id="PIRSF005956">
    <property type="entry name" value="BtpA"/>
    <property type="match status" value="1"/>
</dbReference>
<evidence type="ECO:0000256" key="1">
    <source>
        <dbReference type="ARBA" id="ARBA00006007"/>
    </source>
</evidence>
<accession>A0A8X6PD57</accession>
<name>A0A8X6PD57_NEPPI</name>